<evidence type="ECO:0000256" key="2">
    <source>
        <dbReference type="HAMAP-Rule" id="MF_00634"/>
    </source>
</evidence>
<dbReference type="STRING" id="1121449.SAMN02745704_01353"/>
<dbReference type="Pfam" id="PF02594">
    <property type="entry name" value="DUF167"/>
    <property type="match status" value="1"/>
</dbReference>
<organism evidence="3 4">
    <name type="scientific">Paucidesulfovibrio gracilis DSM 16080</name>
    <dbReference type="NCBI Taxonomy" id="1121449"/>
    <lineage>
        <taxon>Bacteria</taxon>
        <taxon>Pseudomonadati</taxon>
        <taxon>Thermodesulfobacteriota</taxon>
        <taxon>Desulfovibrionia</taxon>
        <taxon>Desulfovibrionales</taxon>
        <taxon>Desulfovibrionaceae</taxon>
        <taxon>Paucidesulfovibrio</taxon>
    </lineage>
</organism>
<sequence length="103" mass="11300">MDSAGPLRKIGDGSWLLQVWVQPGAKNNAVSGLYQGCVKVRLGAPAVDNKANKALVRFMASAFGLRQRQVSLRDGHAARRKTLLIESENEPPWEKVLSMDAKK</sequence>
<dbReference type="Proteomes" id="UP000190027">
    <property type="component" value="Unassembled WGS sequence"/>
</dbReference>
<evidence type="ECO:0000256" key="1">
    <source>
        <dbReference type="ARBA" id="ARBA00010364"/>
    </source>
</evidence>
<evidence type="ECO:0000313" key="4">
    <source>
        <dbReference type="Proteomes" id="UP000190027"/>
    </source>
</evidence>
<dbReference type="RefSeq" id="WP_078716925.1">
    <property type="nucleotide sequence ID" value="NZ_FUYC01000004.1"/>
</dbReference>
<reference evidence="3 4" key="1">
    <citation type="submission" date="2017-02" db="EMBL/GenBank/DDBJ databases">
        <authorList>
            <person name="Peterson S.W."/>
        </authorList>
    </citation>
    <scope>NUCLEOTIDE SEQUENCE [LARGE SCALE GENOMIC DNA]</scope>
    <source>
        <strain evidence="3 4">DSM 16080</strain>
    </source>
</reference>
<dbReference type="PANTHER" id="PTHR13420:SF7">
    <property type="entry name" value="UPF0235 PROTEIN C15ORF40"/>
    <property type="match status" value="1"/>
</dbReference>
<dbReference type="Gene3D" id="3.30.1200.10">
    <property type="entry name" value="YggU-like"/>
    <property type="match status" value="1"/>
</dbReference>
<dbReference type="AlphaFoldDB" id="A0A1T4WUY4"/>
<keyword evidence="4" id="KW-1185">Reference proteome</keyword>
<dbReference type="PANTHER" id="PTHR13420">
    <property type="entry name" value="UPF0235 PROTEIN C15ORF40"/>
    <property type="match status" value="1"/>
</dbReference>
<gene>
    <name evidence="3" type="ORF">SAMN02745704_01353</name>
</gene>
<accession>A0A1T4WUY4</accession>
<dbReference type="EMBL" id="FUYC01000004">
    <property type="protein sequence ID" value="SKA80441.1"/>
    <property type="molecule type" value="Genomic_DNA"/>
</dbReference>
<comment type="similarity">
    <text evidence="1 2">Belongs to the UPF0235 family.</text>
</comment>
<dbReference type="SUPFAM" id="SSF69786">
    <property type="entry name" value="YggU-like"/>
    <property type="match status" value="1"/>
</dbReference>
<dbReference type="HAMAP" id="MF_00634">
    <property type="entry name" value="UPF0235"/>
    <property type="match status" value="1"/>
</dbReference>
<dbReference type="InterPro" id="IPR003746">
    <property type="entry name" value="DUF167"/>
</dbReference>
<dbReference type="NCBIfam" id="TIGR00251">
    <property type="entry name" value="DUF167 family protein"/>
    <property type="match status" value="1"/>
</dbReference>
<name>A0A1T4WUY4_9BACT</name>
<dbReference type="SMART" id="SM01152">
    <property type="entry name" value="DUF167"/>
    <property type="match status" value="1"/>
</dbReference>
<evidence type="ECO:0000313" key="3">
    <source>
        <dbReference type="EMBL" id="SKA80441.1"/>
    </source>
</evidence>
<dbReference type="InterPro" id="IPR036591">
    <property type="entry name" value="YggU-like_sf"/>
</dbReference>
<dbReference type="GO" id="GO:0005737">
    <property type="term" value="C:cytoplasm"/>
    <property type="evidence" value="ECO:0007669"/>
    <property type="project" value="TreeGrafter"/>
</dbReference>
<proteinExistence type="inferred from homology"/>
<dbReference type="OrthoDB" id="9800587at2"/>
<protein>
    <recommendedName>
        <fullName evidence="2">UPF0235 protein SAMN02745704_01353</fullName>
    </recommendedName>
</protein>